<dbReference type="InterPro" id="IPR011249">
    <property type="entry name" value="Metalloenz_LuxS/M16"/>
</dbReference>
<dbReference type="Gene3D" id="3.30.830.10">
    <property type="entry name" value="Metalloenzyme, LuxS/M16 peptidase-like"/>
    <property type="match status" value="2"/>
</dbReference>
<proteinExistence type="inferred from homology"/>
<evidence type="ECO:0000259" key="2">
    <source>
        <dbReference type="Pfam" id="PF00675"/>
    </source>
</evidence>
<dbReference type="Pfam" id="PF00675">
    <property type="entry name" value="Peptidase_M16"/>
    <property type="match status" value="1"/>
</dbReference>
<reference evidence="5" key="1">
    <citation type="journal article" date="2019" name="Int. J. Syst. Evol. Microbiol.">
        <title>The Global Catalogue of Microorganisms (GCM) 10K type strain sequencing project: providing services to taxonomists for standard genome sequencing and annotation.</title>
        <authorList>
            <consortium name="The Broad Institute Genomics Platform"/>
            <consortium name="The Broad Institute Genome Sequencing Center for Infectious Disease"/>
            <person name="Wu L."/>
            <person name="Ma J."/>
        </authorList>
    </citation>
    <scope>NUCLEOTIDE SEQUENCE [LARGE SCALE GENOMIC DNA]</scope>
    <source>
        <strain evidence="5">JCM 16083</strain>
    </source>
</reference>
<feature type="domain" description="Peptidase M16 C-terminal" evidence="3">
    <location>
        <begin position="168"/>
        <end position="344"/>
    </location>
</feature>
<evidence type="ECO:0000313" key="4">
    <source>
        <dbReference type="EMBL" id="GAA0875745.1"/>
    </source>
</evidence>
<dbReference type="Pfam" id="PF05193">
    <property type="entry name" value="Peptidase_M16_C"/>
    <property type="match status" value="1"/>
</dbReference>
<name>A0ABP3Y4U4_9FLAO</name>
<dbReference type="PANTHER" id="PTHR11851:SF49">
    <property type="entry name" value="MITOCHONDRIAL-PROCESSING PEPTIDASE SUBUNIT ALPHA"/>
    <property type="match status" value="1"/>
</dbReference>
<evidence type="ECO:0000256" key="1">
    <source>
        <dbReference type="ARBA" id="ARBA00007261"/>
    </source>
</evidence>
<comment type="caution">
    <text evidence="4">The sequence shown here is derived from an EMBL/GenBank/DDBJ whole genome shotgun (WGS) entry which is preliminary data.</text>
</comment>
<evidence type="ECO:0000259" key="3">
    <source>
        <dbReference type="Pfam" id="PF05193"/>
    </source>
</evidence>
<sequence length="419" mass="47607">MSEKLPYMYTLPNGLRVVFQPVKNQVAHAGITVLAGSRFEDDHEEGLAHFLEHSIFKGTTKRKAFHILSRLDSVGGELNAYTAKEEICIYASFSKTYLARTLELLADIVFHSTFPEKEIQKEKEVIVDEINSYLDSPSECIFDEFESLLFANHPLGRNILGTQETVHSFTREHLLAYVARYFGPENMVLSIVGQFSERKIQELSTRYFGDYNGLGKAPVLNHFQNYAPVTVEKNKSNYQSHGLMGGLAYPYNAKERKAMVLLNNILGGPALNSRLSLSVREKYGYSYSIESNYTPYADTGFFSIYFGTDKRHVQNTLRVIHKELKRLKEQKLGVVQLSKAKEQLKGHLALAGESNSGLMLALGKSVLIFDQIDTTREIYKGIDKITAEELLHIANEVFDPEKLTYLIYNQREEGEELYI</sequence>
<dbReference type="InterPro" id="IPR007863">
    <property type="entry name" value="Peptidase_M16_C"/>
</dbReference>
<gene>
    <name evidence="4" type="ORF">GCM10009118_21540</name>
</gene>
<accession>A0ABP3Y4U4</accession>
<comment type="similarity">
    <text evidence="1">Belongs to the peptidase M16 family.</text>
</comment>
<evidence type="ECO:0000313" key="5">
    <source>
        <dbReference type="Proteomes" id="UP001501126"/>
    </source>
</evidence>
<dbReference type="InterPro" id="IPR050361">
    <property type="entry name" value="MPP/UQCRC_Complex"/>
</dbReference>
<keyword evidence="5" id="KW-1185">Reference proteome</keyword>
<organism evidence="4 5">
    <name type="scientific">Wandonia haliotis</name>
    <dbReference type="NCBI Taxonomy" id="574963"/>
    <lineage>
        <taxon>Bacteria</taxon>
        <taxon>Pseudomonadati</taxon>
        <taxon>Bacteroidota</taxon>
        <taxon>Flavobacteriia</taxon>
        <taxon>Flavobacteriales</taxon>
        <taxon>Crocinitomicaceae</taxon>
        <taxon>Wandonia</taxon>
    </lineage>
</organism>
<dbReference type="SUPFAM" id="SSF63411">
    <property type="entry name" value="LuxS/MPP-like metallohydrolase"/>
    <property type="match status" value="2"/>
</dbReference>
<dbReference type="EMBL" id="BAAAFH010000011">
    <property type="protein sequence ID" value="GAA0875745.1"/>
    <property type="molecule type" value="Genomic_DNA"/>
</dbReference>
<dbReference type="InterPro" id="IPR011765">
    <property type="entry name" value="Pept_M16_N"/>
</dbReference>
<protein>
    <submittedName>
        <fullName evidence="4">Pitrilysin family protein</fullName>
    </submittedName>
</protein>
<dbReference type="RefSeq" id="WP_343787552.1">
    <property type="nucleotide sequence ID" value="NZ_BAAAFH010000011.1"/>
</dbReference>
<dbReference type="PANTHER" id="PTHR11851">
    <property type="entry name" value="METALLOPROTEASE"/>
    <property type="match status" value="1"/>
</dbReference>
<dbReference type="Proteomes" id="UP001501126">
    <property type="component" value="Unassembled WGS sequence"/>
</dbReference>
<feature type="domain" description="Peptidase M16 N-terminal" evidence="2">
    <location>
        <begin position="23"/>
        <end position="162"/>
    </location>
</feature>